<dbReference type="CDD" id="cd06224">
    <property type="entry name" value="REM"/>
    <property type="match status" value="1"/>
</dbReference>
<feature type="region of interest" description="Disordered" evidence="5">
    <location>
        <begin position="478"/>
        <end position="627"/>
    </location>
</feature>
<dbReference type="AlphaFoldDB" id="A0A0D1YCH1"/>
<gene>
    <name evidence="9" type="ORF">PV11_10214</name>
</gene>
<dbReference type="EMBL" id="KN846954">
    <property type="protein sequence ID" value="KIV78504.1"/>
    <property type="molecule type" value="Genomic_DNA"/>
</dbReference>
<dbReference type="GO" id="GO:0007265">
    <property type="term" value="P:Ras protein signal transduction"/>
    <property type="evidence" value="ECO:0007669"/>
    <property type="project" value="TreeGrafter"/>
</dbReference>
<dbReference type="CDD" id="cd00155">
    <property type="entry name" value="RasGEF"/>
    <property type="match status" value="1"/>
</dbReference>
<feature type="region of interest" description="Disordered" evidence="5">
    <location>
        <begin position="1101"/>
        <end position="1122"/>
    </location>
</feature>
<dbReference type="SUPFAM" id="SSF50044">
    <property type="entry name" value="SH3-domain"/>
    <property type="match status" value="1"/>
</dbReference>
<feature type="domain" description="SH3" evidence="6">
    <location>
        <begin position="57"/>
        <end position="123"/>
    </location>
</feature>
<feature type="compositionally biased region" description="Low complexity" evidence="5">
    <location>
        <begin position="478"/>
        <end position="487"/>
    </location>
</feature>
<feature type="region of interest" description="Disordered" evidence="5">
    <location>
        <begin position="16"/>
        <end position="37"/>
    </location>
</feature>
<evidence type="ECO:0000313" key="9">
    <source>
        <dbReference type="EMBL" id="KIV78504.1"/>
    </source>
</evidence>
<dbReference type="InterPro" id="IPR036964">
    <property type="entry name" value="RASGEF_cat_dom_sf"/>
</dbReference>
<dbReference type="Gene3D" id="2.30.30.40">
    <property type="entry name" value="SH3 Domains"/>
    <property type="match status" value="1"/>
</dbReference>
<evidence type="ECO:0000313" key="10">
    <source>
        <dbReference type="Proteomes" id="UP000053599"/>
    </source>
</evidence>
<dbReference type="SMART" id="SM00229">
    <property type="entry name" value="RasGEFN"/>
    <property type="match status" value="1"/>
</dbReference>
<dbReference type="PANTHER" id="PTHR23113:SF354">
    <property type="entry name" value="BUD SITE SELECTION PROTEIN 5"/>
    <property type="match status" value="1"/>
</dbReference>
<proteinExistence type="predicted"/>
<dbReference type="OrthoDB" id="546434at2759"/>
<feature type="domain" description="N-terminal Ras-GEF" evidence="8">
    <location>
        <begin position="681"/>
        <end position="801"/>
    </location>
</feature>
<dbReference type="Pfam" id="PF00617">
    <property type="entry name" value="RasGEF"/>
    <property type="match status" value="1"/>
</dbReference>
<dbReference type="GO" id="GO:0005085">
    <property type="term" value="F:guanyl-nucleotide exchange factor activity"/>
    <property type="evidence" value="ECO:0007669"/>
    <property type="project" value="UniProtKB-KW"/>
</dbReference>
<keyword evidence="2 3" id="KW-0344">Guanine-nucleotide releasing factor</keyword>
<dbReference type="InterPro" id="IPR001895">
    <property type="entry name" value="RASGEF_cat_dom"/>
</dbReference>
<dbReference type="PROSITE" id="PS50002">
    <property type="entry name" value="SH3"/>
    <property type="match status" value="1"/>
</dbReference>
<name>A0A0D1YCH1_9EURO</name>
<evidence type="ECO:0000256" key="4">
    <source>
        <dbReference type="PROSITE-ProRule" id="PRU00192"/>
    </source>
</evidence>
<dbReference type="InterPro" id="IPR008937">
    <property type="entry name" value="Ras-like_GEF"/>
</dbReference>
<dbReference type="Proteomes" id="UP000053599">
    <property type="component" value="Unassembled WGS sequence"/>
</dbReference>
<dbReference type="InterPro" id="IPR000651">
    <property type="entry name" value="Ras-like_Gua-exchang_fac_N"/>
</dbReference>
<evidence type="ECO:0000259" key="7">
    <source>
        <dbReference type="PROSITE" id="PS50009"/>
    </source>
</evidence>
<dbReference type="STRING" id="1016849.A0A0D1YCH1"/>
<feature type="compositionally biased region" description="Basic and acidic residues" evidence="5">
    <location>
        <begin position="511"/>
        <end position="522"/>
    </location>
</feature>
<dbReference type="Pfam" id="PF00618">
    <property type="entry name" value="RasGEF_N"/>
    <property type="match status" value="1"/>
</dbReference>
<organism evidence="9 10">
    <name type="scientific">Exophiala sideris</name>
    <dbReference type="NCBI Taxonomy" id="1016849"/>
    <lineage>
        <taxon>Eukaryota</taxon>
        <taxon>Fungi</taxon>
        <taxon>Dikarya</taxon>
        <taxon>Ascomycota</taxon>
        <taxon>Pezizomycotina</taxon>
        <taxon>Eurotiomycetes</taxon>
        <taxon>Chaetothyriomycetidae</taxon>
        <taxon>Chaetothyriales</taxon>
        <taxon>Herpotrichiellaceae</taxon>
        <taxon>Exophiala</taxon>
    </lineage>
</organism>
<evidence type="ECO:0000256" key="5">
    <source>
        <dbReference type="SAM" id="MobiDB-lite"/>
    </source>
</evidence>
<feature type="compositionally biased region" description="Polar residues" evidence="5">
    <location>
        <begin position="533"/>
        <end position="552"/>
    </location>
</feature>
<accession>A0A0D1YCH1</accession>
<dbReference type="SMART" id="SM00147">
    <property type="entry name" value="RasGEF"/>
    <property type="match status" value="1"/>
</dbReference>
<evidence type="ECO:0008006" key="11">
    <source>
        <dbReference type="Google" id="ProtNLM"/>
    </source>
</evidence>
<feature type="compositionally biased region" description="Polar residues" evidence="5">
    <location>
        <begin position="575"/>
        <end position="589"/>
    </location>
</feature>
<dbReference type="InterPro" id="IPR023578">
    <property type="entry name" value="Ras_GEF_dom_sf"/>
</dbReference>
<dbReference type="InterPro" id="IPR036028">
    <property type="entry name" value="SH3-like_dom_sf"/>
</dbReference>
<dbReference type="InterPro" id="IPR001452">
    <property type="entry name" value="SH3_domain"/>
</dbReference>
<dbReference type="Gene3D" id="1.20.870.10">
    <property type="entry name" value="Son of sevenless (SoS) protein Chain: S domain 1"/>
    <property type="match status" value="1"/>
</dbReference>
<dbReference type="SMART" id="SM00326">
    <property type="entry name" value="SH3"/>
    <property type="match status" value="1"/>
</dbReference>
<evidence type="ECO:0000259" key="8">
    <source>
        <dbReference type="PROSITE" id="PS50212"/>
    </source>
</evidence>
<dbReference type="HOGENOM" id="CLU_002116_1_0_1"/>
<dbReference type="Gene3D" id="1.10.840.10">
    <property type="entry name" value="Ras guanine-nucleotide exchange factors catalytic domain"/>
    <property type="match status" value="1"/>
</dbReference>
<feature type="domain" description="Ras-GEF" evidence="7">
    <location>
        <begin position="861"/>
        <end position="1104"/>
    </location>
</feature>
<protein>
    <recommendedName>
        <fullName evidence="11">Ras-GEF domain-containing protein</fullName>
    </recommendedName>
</protein>
<dbReference type="PROSITE" id="PS50009">
    <property type="entry name" value="RASGEF_CAT"/>
    <property type="match status" value="1"/>
</dbReference>
<evidence type="ECO:0000259" key="6">
    <source>
        <dbReference type="PROSITE" id="PS50002"/>
    </source>
</evidence>
<feature type="compositionally biased region" description="Low complexity" evidence="5">
    <location>
        <begin position="603"/>
        <end position="613"/>
    </location>
</feature>
<sequence length="1143" mass="126395">MRGNQPSSIFIAPLRIQKNGGTDNNHDDGTGYAPNNASPTTILDSEHLDELALDHARFHNYLRALYPFQPSSPHSSTTVTLPLNAGDIILVHSVHVNGWADGTVLETGARGWLPTNYCEAYDYAAMRPLLKALTEFWDIVKAGSDSSASLFRNQDYMRGLVAGVRALLERSDCLTRDSGLVKEHEAIRSSRKSLLSDLALLVRTAKQLQQIVTTVTPNKELDIRLDDMLLQAFRIVTRAVSFFDVWTTETTAVLSPTVPPEAFTEPLSPLPANLLNYTPSSLRNSASVETKPSASMLLSQRTSRNMPVRISPLRRQSSTTHRMSYGRILDPMNPNLISQLLHKAYDDFLTVLASFLGSHMQSRSSSELLLTTQNAVRSCRQLFAIVETVIERDYSTSRPLIQAKDAMYYAITELVHAARQVFKPIHSMEDDLIYLPEEAHNLVQAATACVSAAGRCVARTKTTLEEIGDFEVECLNQSGNGASNGSNTPEPTNHDRQSDTTLRSTLLASTRRAESHVPDGRPRISILGGNLTPPLSVNTTDSPTSDLVSTPLTPRDDLAATLSRTAPVPPPSVLNRKSITGSPELNLSSGGPKRQAFAEILASTTAHSDSSADSSRRHSVPSNVSTASTRVTSFHGGVNGYFTDSQSPSLISDEFRRHADDEDGEAEILIHTFAQELVFNRESLIVGGTLNALVERLTAHDSTPEVSFISTIYVTFRLFATPEDFAKALAFRFYYVADNSRIATPVRLRVYNVLKGWMELHWRHDCDDTALPVIVGFARETLAPVIPSAGRRILELADYVSSTNRPLVPRVVSMIGKTNTSSAAYVDPSAPMPPPVISKSQLTALRAWKMGGAGVSILDFDALELARQITLKTSKLFCSIMPEELLATEWTKRSSSLAVNVRAMSTLSTDISNLVSDSVLQLEEPKKRAAILKQWIKIANKCSELHNYDTVMAIVCALDSTNIKRMRKTWEAVPQKTKSIFDELCKVVDVSKNYSVLRQRVQSHLPPCLPFIGVYLTDLTMVDSAFPATRELATDQGKISVINLDKHMSTAKIISELQRFQIPYRFTEISELQTWMQDQLIRVRSAGEKSFQLHYRRSLVLEPKGPNKSPNPDASHSGKDKDKFDFLNWTHLLQKDKPVPVSS</sequence>
<evidence type="ECO:0000256" key="2">
    <source>
        <dbReference type="ARBA" id="ARBA00022658"/>
    </source>
</evidence>
<evidence type="ECO:0000256" key="3">
    <source>
        <dbReference type="PROSITE-ProRule" id="PRU00168"/>
    </source>
</evidence>
<evidence type="ECO:0000256" key="1">
    <source>
        <dbReference type="ARBA" id="ARBA00022443"/>
    </source>
</evidence>
<dbReference type="GO" id="GO:0005886">
    <property type="term" value="C:plasma membrane"/>
    <property type="evidence" value="ECO:0007669"/>
    <property type="project" value="TreeGrafter"/>
</dbReference>
<feature type="compositionally biased region" description="Low complexity" evidence="5">
    <location>
        <begin position="500"/>
        <end position="510"/>
    </location>
</feature>
<dbReference type="SUPFAM" id="SSF48366">
    <property type="entry name" value="Ras GEF"/>
    <property type="match status" value="1"/>
</dbReference>
<dbReference type="PANTHER" id="PTHR23113">
    <property type="entry name" value="GUANINE NUCLEOTIDE EXCHANGE FACTOR"/>
    <property type="match status" value="1"/>
</dbReference>
<reference evidence="9 10" key="1">
    <citation type="submission" date="2015-01" db="EMBL/GenBank/DDBJ databases">
        <title>The Genome Sequence of Exophiala sideris CBS121828.</title>
        <authorList>
            <consortium name="The Broad Institute Genomics Platform"/>
            <person name="Cuomo C."/>
            <person name="de Hoog S."/>
            <person name="Gorbushina A."/>
            <person name="Stielow B."/>
            <person name="Teixiera M."/>
            <person name="Abouelleil A."/>
            <person name="Chapman S.B."/>
            <person name="Priest M."/>
            <person name="Young S.K."/>
            <person name="Wortman J."/>
            <person name="Nusbaum C."/>
            <person name="Birren B."/>
        </authorList>
    </citation>
    <scope>NUCLEOTIDE SEQUENCE [LARGE SCALE GENOMIC DNA]</scope>
    <source>
        <strain evidence="9 10">CBS 121828</strain>
    </source>
</reference>
<keyword evidence="1 4" id="KW-0728">SH3 domain</keyword>
<dbReference type="PROSITE" id="PS50212">
    <property type="entry name" value="RASGEF_NTER"/>
    <property type="match status" value="1"/>
</dbReference>